<feature type="region of interest" description="Disordered" evidence="1">
    <location>
        <begin position="556"/>
        <end position="578"/>
    </location>
</feature>
<name>A0ABR2ZUK1_9AGAR</name>
<reference evidence="2 3" key="1">
    <citation type="submission" date="2024-05" db="EMBL/GenBank/DDBJ databases">
        <title>A draft genome resource for the thread blight pathogen Marasmius tenuissimus strain MS-2.</title>
        <authorList>
            <person name="Yulfo-Soto G.E."/>
            <person name="Baruah I.K."/>
            <person name="Amoako-Attah I."/>
            <person name="Bukari Y."/>
            <person name="Meinhardt L.W."/>
            <person name="Bailey B.A."/>
            <person name="Cohen S.P."/>
        </authorList>
    </citation>
    <scope>NUCLEOTIDE SEQUENCE [LARGE SCALE GENOMIC DNA]</scope>
    <source>
        <strain evidence="2 3">MS-2</strain>
    </source>
</reference>
<keyword evidence="3" id="KW-1185">Reference proteome</keyword>
<organism evidence="2 3">
    <name type="scientific">Marasmius tenuissimus</name>
    <dbReference type="NCBI Taxonomy" id="585030"/>
    <lineage>
        <taxon>Eukaryota</taxon>
        <taxon>Fungi</taxon>
        <taxon>Dikarya</taxon>
        <taxon>Basidiomycota</taxon>
        <taxon>Agaricomycotina</taxon>
        <taxon>Agaricomycetes</taxon>
        <taxon>Agaricomycetidae</taxon>
        <taxon>Agaricales</taxon>
        <taxon>Marasmiineae</taxon>
        <taxon>Marasmiaceae</taxon>
        <taxon>Marasmius</taxon>
    </lineage>
</organism>
<comment type="caution">
    <text evidence="2">The sequence shown here is derived from an EMBL/GenBank/DDBJ whole genome shotgun (WGS) entry which is preliminary data.</text>
</comment>
<evidence type="ECO:0000313" key="3">
    <source>
        <dbReference type="Proteomes" id="UP001437256"/>
    </source>
</evidence>
<sequence>MAPASTNSKHKKLSWLLYALHKASRVLTPVKISGAGGATTLEYSPIHEALIRAKVPTWIETERPDYVDPKWDETWKEIRERIQATLLKLEGRGAIEEFHYREAGLDEVLDASRKESWAAVGDKLILEVLAEHHVSIREVYTDPDYYVEIKDDDEDKKGKKRKRSTKPSQSEDVTSALARGFCSLKHWEGLVTTLLPKILGPHCFGSNGIIVRPEWITWWKVVLQTLLDAASKQHTRYLNNLETAERNVAEVVGKDIFMTTDLPDGFTLAKARQAIKYVRYWATALRWLPRSHEDVESNATRIDPDATENRQELIEKRWAGLSRRAKKIEYAQMLVGWLSRIVEKRTGVALDFAEAAEPEEETIIEYGKAMAEKISAKSIDNMPKPTPEETDDVNVIDNAISMYLNSDIAAALKQFLGEGADIGVGQFATWSPADLWSYIGLLDGLPVGFRHWTCDDPARLPEEDVEFEGSDKVHISWHQLVFIAALFGHMSDTKLAPVEGILHTQPADDASISLREQWGAIPGVALFDDVGLGKIMCGIAGIASLQTLFGFQHATGGSSTPSDASKANDDPTSPGPAG</sequence>
<protein>
    <submittedName>
        <fullName evidence="2">Uncharacterized protein</fullName>
    </submittedName>
</protein>
<gene>
    <name evidence="2" type="ORF">AAF712_008567</name>
</gene>
<feature type="compositionally biased region" description="Polar residues" evidence="1">
    <location>
        <begin position="556"/>
        <end position="565"/>
    </location>
</feature>
<proteinExistence type="predicted"/>
<accession>A0ABR2ZUK1</accession>
<evidence type="ECO:0000256" key="1">
    <source>
        <dbReference type="SAM" id="MobiDB-lite"/>
    </source>
</evidence>
<dbReference type="EMBL" id="JBBXMP010000061">
    <property type="protein sequence ID" value="KAL0064509.1"/>
    <property type="molecule type" value="Genomic_DNA"/>
</dbReference>
<dbReference type="Proteomes" id="UP001437256">
    <property type="component" value="Unassembled WGS sequence"/>
</dbReference>
<evidence type="ECO:0000313" key="2">
    <source>
        <dbReference type="EMBL" id="KAL0064509.1"/>
    </source>
</evidence>